<keyword evidence="4 7" id="KW-0698">rRNA processing</keyword>
<dbReference type="Pfam" id="PF08146">
    <property type="entry name" value="BP28CT"/>
    <property type="match status" value="1"/>
</dbReference>
<dbReference type="PANTHER" id="PTHR13457:SF1">
    <property type="entry name" value="HEAT REPEAT-CONTAINING PROTEIN 1"/>
    <property type="match status" value="1"/>
</dbReference>
<evidence type="ECO:0000256" key="6">
    <source>
        <dbReference type="ARBA" id="ARBA00023274"/>
    </source>
</evidence>
<dbReference type="GO" id="GO:0045943">
    <property type="term" value="P:positive regulation of transcription by RNA polymerase I"/>
    <property type="evidence" value="ECO:0007669"/>
    <property type="project" value="TreeGrafter"/>
</dbReference>
<comment type="subcellular location">
    <subcellularLocation>
        <location evidence="1 7">Nucleus</location>
        <location evidence="1 7">Nucleolus</location>
    </subcellularLocation>
</comment>
<dbReference type="Proteomes" id="UP000186922">
    <property type="component" value="Unassembled WGS sequence"/>
</dbReference>
<dbReference type="GO" id="GO:0000462">
    <property type="term" value="P:maturation of SSU-rRNA from tricistronic rRNA transcript (SSU-rRNA, 5.8S rRNA, LSU-rRNA)"/>
    <property type="evidence" value="ECO:0007669"/>
    <property type="project" value="TreeGrafter"/>
</dbReference>
<evidence type="ECO:0000256" key="2">
    <source>
        <dbReference type="ARBA" id="ARBA00010559"/>
    </source>
</evidence>
<dbReference type="GO" id="GO:0034455">
    <property type="term" value="C:t-UTP complex"/>
    <property type="evidence" value="ECO:0007669"/>
    <property type="project" value="TreeGrafter"/>
</dbReference>
<dbReference type="InterPro" id="IPR022125">
    <property type="entry name" value="U3snoRNP10_N"/>
</dbReference>
<organism evidence="10 11">
    <name type="scientific">Ramazzottius varieornatus</name>
    <name type="common">Water bear</name>
    <name type="synonym">Tardigrade</name>
    <dbReference type="NCBI Taxonomy" id="947166"/>
    <lineage>
        <taxon>Eukaryota</taxon>
        <taxon>Metazoa</taxon>
        <taxon>Ecdysozoa</taxon>
        <taxon>Tardigrada</taxon>
        <taxon>Eutardigrada</taxon>
        <taxon>Parachela</taxon>
        <taxon>Hypsibioidea</taxon>
        <taxon>Ramazzottiidae</taxon>
        <taxon>Ramazzottius</taxon>
    </lineage>
</organism>
<dbReference type="SMART" id="SM01036">
    <property type="entry name" value="BP28CT"/>
    <property type="match status" value="1"/>
</dbReference>
<dbReference type="InterPro" id="IPR016024">
    <property type="entry name" value="ARM-type_fold"/>
</dbReference>
<dbReference type="Pfam" id="PF23243">
    <property type="entry name" value="HEAT_HEATR1"/>
    <property type="match status" value="1"/>
</dbReference>
<dbReference type="OrthoDB" id="31183at2759"/>
<sequence>MATSLARQLQKLAAPQTDTFLHQGRKKASLLFEAGEAANYDIQDIYGIGLGGLQELQLLNDAFTTFESTLFAEVSQSIERSVQTSDVNKQLDARIAEFLRLISPYVMVRPAQKAIEWLLVRFHIHQYNVGDLMLCFLPYHETNIFVRMVQLLEFQFDKKWEWLKGIQKKGVVLPKKDLLKFLSKEVWFQQFLCEELSQRATSDVPVASNDVFGKFFASTLIALLYFVQEVDNALVASILPCMGKCLKSSESDYRLIAYTVIATLNQQTRIKDATYKVLITVIGESAAKFGDENGIKALAVILTAQEEQKFSEEFFKLFANEGFVSLLVQTLKVNKMEEFLLTLMRNLVDALIHEENPYTSTVEKLLEKTIKEVWMDDSLKKTIVRYSVGETLKNKKLVVEVEPHLARCLAKMRELEPVTWSFLLNEVGTENDNLLERLDLVFVQQADAVNLTDLPSTTSFFLRLNHPNTAVRLDAVTALLNEEDAMEGVGEEFTSNMIKERFSDVDPNVVLKVLDSASLLEKKLSADELKELLTKLLCEVSTKEIPKKWSAVEAKALVALMKTGAVCDVLPFFVTALSKRNHKVEECEELRAMFPTTLSASHETLAMSELMENLVGDFLAKNSDSVLSCVKSLATLMSRPHFPTSAAVITITVLVVIIGRLQIFFDSAEAASILDCIASLMGKVKLGNRKLNEEYLEQALHHLKKHKLPAAVVLGWCSLLFQREVPSRKNSSTQRPPNQMSLLRAARFVLDEVYSLTNDNHFREALVVVFTCSVVTDMKTLVALLPCVMGRQDSKQGFVRDVLFWSAEAVRMIKEESLDKSKVTELLSIAVPAMRHEDTRMRMGGLKLIGSVMERHQFQDVPVEKLFAAILEKRDMIEMDDMAITQLLGDLFTTSPGESTENIWLEVLLPKGFTPDLIKLNMLIALRLVKPLVVFTRLHETVDWLISDYDKLDALQIRILNECLERLATQSFGPNYPLVSNDEMEKLVVQPMLAALRLPTRLNVRGPSEVLLQQLFFMVPADVGEELYGKLLREIMTIYTDKINPSSRPAFRKFLKHVRIPAKLIVDQLNGTPAISLPPTKRLSKGLASLNDTQKQSRTFWQRVTSVLDLVQAKKKVSDPYLLLKELFELAKETVVVQEKDKMEGEGRSVGGEGDMVEEEGEEKGSLIEDIEMARRLIFATLNFHCKRLTADSSQEKVLLGTKVLDIPAIVKCIQSSADNQTHLAALTLLSTLALIVPNDVIQHCMTIFTLSGNRLLNKDDQYSVEVVGRTIDVIVPVMMQTVASNTHNVVRNIMELFVDTLPHIPVQRRSFLFRRLLKVANGEENLWILVVLLMNVYVFKGLSIDDNNPVKRKSYPVLCEFLEQLFEGLDVTVQIANLQQATECIWFVLALSKPGEASQPKRKKTSNVTFETPLVSADFTTIQLISLTTAVVTFIGYQVPSLANQETQKPDKALEQLLSTLLDIQSRARTASKVRNSETAIWTDLLSRSSVAVTEILSQLPWSAFVPVMLNLLKEAPPVALKTALEELGGSLGFREAFAEGDKPRLLPLVETLVGLAKKHKDVSVPENASILQGCLFCLRKLAAILGTHSAQVWTSILTQSVSLLDSEDINVRSEALNCLTAVIVSVKTAVLSRLPTFLPTLLDQIQDILSKRYAESVAVLAAIEALEVVVSFLASFISPYLAKILNVVAACGNASVKSTVKDTFAVKVAKIRNVLTETVPFRVMCGAFAANKELQEEITIFGIFNDNLRKAKTADVLALQREMVEMLFGLFEKTALIQSEAMEALTILALRMPEGNFRSLFMKMYQWATQDAANTARLLTFYQAVNKLTEALKHLFTIFAATVISHSVSLMNKSENVNDELLISIFDVLGKFFKYDSGGYFNSDQFDLLMQPLVDQLENFDESGSYRRRMEHLIPTVVAFVACLNDDSLWKPLHYQVCLKTRNDEAEVRVAALKTIEALAENLGEAYGNLLPEAVTFLVELSAEDDDMVEAQCARTKLTLEKAIGDPELWKNEMH</sequence>
<evidence type="ECO:0000259" key="9">
    <source>
        <dbReference type="SMART" id="SM01036"/>
    </source>
</evidence>
<keyword evidence="3 7" id="KW-0690">Ribosome biogenesis</keyword>
<dbReference type="GO" id="GO:0030686">
    <property type="term" value="C:90S preribosome"/>
    <property type="evidence" value="ECO:0007669"/>
    <property type="project" value="TreeGrafter"/>
</dbReference>
<evidence type="ECO:0000256" key="5">
    <source>
        <dbReference type="ARBA" id="ARBA00023242"/>
    </source>
</evidence>
<evidence type="ECO:0000256" key="8">
    <source>
        <dbReference type="SAM" id="MobiDB-lite"/>
    </source>
</evidence>
<dbReference type="PANTHER" id="PTHR13457">
    <property type="entry name" value="BAP28"/>
    <property type="match status" value="1"/>
</dbReference>
<dbReference type="EMBL" id="BDGG01000005">
    <property type="protein sequence ID" value="GAV00112.1"/>
    <property type="molecule type" value="Genomic_DNA"/>
</dbReference>
<dbReference type="InterPro" id="IPR040191">
    <property type="entry name" value="UTP10"/>
</dbReference>
<accession>A0A1D1VEQ4</accession>
<comment type="similarity">
    <text evidence="2 7">Belongs to the HEATR1/UTP10 family.</text>
</comment>
<evidence type="ECO:0000313" key="10">
    <source>
        <dbReference type="EMBL" id="GAV00112.1"/>
    </source>
</evidence>
<gene>
    <name evidence="10" type="primary">RvY_11006-1</name>
    <name evidence="10" type="synonym">RvY_11006.1</name>
    <name evidence="10" type="ORF">RvY_11006</name>
</gene>
<dbReference type="InterPro" id="IPR012954">
    <property type="entry name" value="BP28_C_dom"/>
</dbReference>
<keyword evidence="5 7" id="KW-0539">Nucleus</keyword>
<dbReference type="InterPro" id="IPR011989">
    <property type="entry name" value="ARM-like"/>
</dbReference>
<evidence type="ECO:0000256" key="7">
    <source>
        <dbReference type="RuleBase" id="RU367065"/>
    </source>
</evidence>
<dbReference type="GO" id="GO:0032040">
    <property type="term" value="C:small-subunit processome"/>
    <property type="evidence" value="ECO:0007669"/>
    <property type="project" value="TreeGrafter"/>
</dbReference>
<dbReference type="STRING" id="947166.A0A1D1VEQ4"/>
<evidence type="ECO:0000256" key="4">
    <source>
        <dbReference type="ARBA" id="ARBA00022552"/>
    </source>
</evidence>
<dbReference type="Pfam" id="PF12397">
    <property type="entry name" value="U3snoRNP10"/>
    <property type="match status" value="1"/>
</dbReference>
<keyword evidence="6 7" id="KW-0687">Ribonucleoprotein</keyword>
<protein>
    <recommendedName>
        <fullName evidence="7">HEAT repeat-containing protein 1</fullName>
    </recommendedName>
</protein>
<dbReference type="Gene3D" id="1.25.10.10">
    <property type="entry name" value="Leucine-rich Repeat Variant"/>
    <property type="match status" value="2"/>
</dbReference>
<name>A0A1D1VEQ4_RAMVA</name>
<comment type="function">
    <text evidence="7">Involved in nucleolar processing of pre-18S ribosomal RNA.</text>
</comment>
<feature type="region of interest" description="Disordered" evidence="8">
    <location>
        <begin position="1142"/>
        <end position="1163"/>
    </location>
</feature>
<dbReference type="GO" id="GO:0030515">
    <property type="term" value="F:snoRNA binding"/>
    <property type="evidence" value="ECO:0007669"/>
    <property type="project" value="TreeGrafter"/>
</dbReference>
<keyword evidence="11" id="KW-1185">Reference proteome</keyword>
<evidence type="ECO:0000256" key="3">
    <source>
        <dbReference type="ARBA" id="ARBA00022517"/>
    </source>
</evidence>
<dbReference type="SUPFAM" id="SSF48371">
    <property type="entry name" value="ARM repeat"/>
    <property type="match status" value="2"/>
</dbReference>
<dbReference type="InterPro" id="IPR056473">
    <property type="entry name" value="HEAT_Utp10/HEAT1"/>
</dbReference>
<comment type="caution">
    <text evidence="10">The sequence shown here is derived from an EMBL/GenBank/DDBJ whole genome shotgun (WGS) entry which is preliminary data.</text>
</comment>
<evidence type="ECO:0000313" key="11">
    <source>
        <dbReference type="Proteomes" id="UP000186922"/>
    </source>
</evidence>
<evidence type="ECO:0000256" key="1">
    <source>
        <dbReference type="ARBA" id="ARBA00004604"/>
    </source>
</evidence>
<reference evidence="10 11" key="1">
    <citation type="journal article" date="2016" name="Nat. Commun.">
        <title>Extremotolerant tardigrade genome and improved radiotolerance of human cultured cells by tardigrade-unique protein.</title>
        <authorList>
            <person name="Hashimoto T."/>
            <person name="Horikawa D.D."/>
            <person name="Saito Y."/>
            <person name="Kuwahara H."/>
            <person name="Kozuka-Hata H."/>
            <person name="Shin-I T."/>
            <person name="Minakuchi Y."/>
            <person name="Ohishi K."/>
            <person name="Motoyama A."/>
            <person name="Aizu T."/>
            <person name="Enomoto A."/>
            <person name="Kondo K."/>
            <person name="Tanaka S."/>
            <person name="Hara Y."/>
            <person name="Koshikawa S."/>
            <person name="Sagara H."/>
            <person name="Miura T."/>
            <person name="Yokobori S."/>
            <person name="Miyagawa K."/>
            <person name="Suzuki Y."/>
            <person name="Kubo T."/>
            <person name="Oyama M."/>
            <person name="Kohara Y."/>
            <person name="Fujiyama A."/>
            <person name="Arakawa K."/>
            <person name="Katayama T."/>
            <person name="Toyoda A."/>
            <person name="Kunieda T."/>
        </authorList>
    </citation>
    <scope>NUCLEOTIDE SEQUENCE [LARGE SCALE GENOMIC DNA]</scope>
    <source>
        <strain evidence="10 11">YOKOZUNA-1</strain>
    </source>
</reference>
<feature type="domain" description="BP28 C-terminal" evidence="9">
    <location>
        <begin position="1755"/>
        <end position="1882"/>
    </location>
</feature>
<proteinExistence type="inferred from homology"/>